<evidence type="ECO:0000313" key="2">
    <source>
        <dbReference type="Proteomes" id="UP000076512"/>
    </source>
</evidence>
<comment type="caution">
    <text evidence="1">The sequence shown here is derived from an EMBL/GenBank/DDBJ whole genome shotgun (WGS) entry which is preliminary data.</text>
</comment>
<name>A0A164LBK3_9NOCA</name>
<gene>
    <name evidence="1" type="ORF">AWN90_36735</name>
</gene>
<keyword evidence="2" id="KW-1185">Reference proteome</keyword>
<dbReference type="STRING" id="455432.AWN90_36735"/>
<accession>A0A164LBK3</accession>
<dbReference type="AlphaFoldDB" id="A0A164LBK3"/>
<dbReference type="Proteomes" id="UP000076512">
    <property type="component" value="Unassembled WGS sequence"/>
</dbReference>
<protein>
    <submittedName>
        <fullName evidence="1">Uncharacterized protein</fullName>
    </submittedName>
</protein>
<reference evidence="1 2" key="1">
    <citation type="submission" date="2016-04" db="EMBL/GenBank/DDBJ databases">
        <authorList>
            <person name="Evans L.H."/>
            <person name="Alamgir A."/>
            <person name="Owens N."/>
            <person name="Weber N.D."/>
            <person name="Virtaneva K."/>
            <person name="Barbian K."/>
            <person name="Babar A."/>
            <person name="Rosenke K."/>
        </authorList>
    </citation>
    <scope>NUCLEOTIDE SEQUENCE [LARGE SCALE GENOMIC DNA]</scope>
    <source>
        <strain evidence="1 2">IFM 0406</strain>
    </source>
</reference>
<proteinExistence type="predicted"/>
<sequence length="161" mass="17647">MGYQLIYIVRLWPQSVPEPLRHVLGIAAGLDAAAVIVPDLEHVDNQPGLVCDLCDLITVFPEETWARALPLHSDPCEEMTVKDAHRTMQVHITCRAMHCSRKAAALKTLVGAGRVKPATLSPRQRAADRGLKFEVADTEPDLSPGADLQTLLDVLDGLRRV</sequence>
<dbReference type="EMBL" id="LWGR01000009">
    <property type="protein sequence ID" value="KZM72226.1"/>
    <property type="molecule type" value="Genomic_DNA"/>
</dbReference>
<evidence type="ECO:0000313" key="1">
    <source>
        <dbReference type="EMBL" id="KZM72226.1"/>
    </source>
</evidence>
<organism evidence="1 2">
    <name type="scientific">Nocardia terpenica</name>
    <dbReference type="NCBI Taxonomy" id="455432"/>
    <lineage>
        <taxon>Bacteria</taxon>
        <taxon>Bacillati</taxon>
        <taxon>Actinomycetota</taxon>
        <taxon>Actinomycetes</taxon>
        <taxon>Mycobacteriales</taxon>
        <taxon>Nocardiaceae</taxon>
        <taxon>Nocardia</taxon>
    </lineage>
</organism>